<sequence length="393" mass="46452">MYPVFKVDLNHISIYRLIHHDFEQHYLSAGQLFQACGLTITEGFFLFDLKHSDFEVDFMNIHFPFCDVWVSMDQGRRMVRALGCEEELRLLVSTMLDDCYSTDNMNRNEMMHNWTVPSIPHLQYSTRALLETTFDRVELVSQKIRTQISRRVKQQGIVMKDRAQNGLVRWQVWTYELFLMDEPVTDRSGAVWDTLQGLLFDLQTLSREGRLEKKERVLSDNMMIGNMPLKKEYLSQSAQLQQIYIAVMIEKAMNELNRIKWKAKIAEDQVIKNQDTLSPPPPPLPEQPSPPRPITIHSSSSSSNSADNHRHVGVDNHILFHDRLDLFEQELYRMKRKAKKKFEEIDLTQQQMIQQLNEFNFWKIKFEKNRKSERIWMLMFMLTTISAILVFLK</sequence>
<evidence type="ECO:0000313" key="3">
    <source>
        <dbReference type="EMBL" id="KAG1569170.1"/>
    </source>
</evidence>
<evidence type="ECO:0000256" key="1">
    <source>
        <dbReference type="SAM" id="MobiDB-lite"/>
    </source>
</evidence>
<keyword evidence="4" id="KW-1185">Reference proteome</keyword>
<keyword evidence="2" id="KW-0472">Membrane</keyword>
<dbReference type="Proteomes" id="UP000740926">
    <property type="component" value="Unassembled WGS sequence"/>
</dbReference>
<dbReference type="AlphaFoldDB" id="A0A9P6Z2T8"/>
<accession>A0A9P6Z2T8</accession>
<feature type="compositionally biased region" description="Pro residues" evidence="1">
    <location>
        <begin position="278"/>
        <end position="293"/>
    </location>
</feature>
<evidence type="ECO:0000313" key="4">
    <source>
        <dbReference type="Proteomes" id="UP000740926"/>
    </source>
</evidence>
<gene>
    <name evidence="3" type="ORF">G6F50_006623</name>
</gene>
<feature type="transmembrane region" description="Helical" evidence="2">
    <location>
        <begin position="375"/>
        <end position="392"/>
    </location>
</feature>
<keyword evidence="2" id="KW-0812">Transmembrane</keyword>
<name>A0A9P6Z2T8_9FUNG</name>
<feature type="region of interest" description="Disordered" evidence="1">
    <location>
        <begin position="272"/>
        <end position="308"/>
    </location>
</feature>
<keyword evidence="2" id="KW-1133">Transmembrane helix</keyword>
<protein>
    <submittedName>
        <fullName evidence="3">Uncharacterized protein</fullName>
    </submittedName>
</protein>
<dbReference type="EMBL" id="JAANIU010000982">
    <property type="protein sequence ID" value="KAG1569170.1"/>
    <property type="molecule type" value="Genomic_DNA"/>
</dbReference>
<organism evidence="3 4">
    <name type="scientific">Rhizopus delemar</name>
    <dbReference type="NCBI Taxonomy" id="936053"/>
    <lineage>
        <taxon>Eukaryota</taxon>
        <taxon>Fungi</taxon>
        <taxon>Fungi incertae sedis</taxon>
        <taxon>Mucoromycota</taxon>
        <taxon>Mucoromycotina</taxon>
        <taxon>Mucoromycetes</taxon>
        <taxon>Mucorales</taxon>
        <taxon>Mucorineae</taxon>
        <taxon>Rhizopodaceae</taxon>
        <taxon>Rhizopus</taxon>
    </lineage>
</organism>
<comment type="caution">
    <text evidence="3">The sequence shown here is derived from an EMBL/GenBank/DDBJ whole genome shotgun (WGS) entry which is preliminary data.</text>
</comment>
<reference evidence="3 4" key="1">
    <citation type="journal article" date="2020" name="Microb. Genom.">
        <title>Genetic diversity of clinical and environmental Mucorales isolates obtained from an investigation of mucormycosis cases among solid organ transplant recipients.</title>
        <authorList>
            <person name="Nguyen M.H."/>
            <person name="Kaul D."/>
            <person name="Muto C."/>
            <person name="Cheng S.J."/>
            <person name="Richter R.A."/>
            <person name="Bruno V.M."/>
            <person name="Liu G."/>
            <person name="Beyhan S."/>
            <person name="Sundermann A.J."/>
            <person name="Mounaud S."/>
            <person name="Pasculle A.W."/>
            <person name="Nierman W.C."/>
            <person name="Driscoll E."/>
            <person name="Cumbie R."/>
            <person name="Clancy C.J."/>
            <person name="Dupont C.L."/>
        </authorList>
    </citation>
    <scope>NUCLEOTIDE SEQUENCE [LARGE SCALE GENOMIC DNA]</scope>
    <source>
        <strain evidence="3 4">GL24</strain>
    </source>
</reference>
<evidence type="ECO:0000256" key="2">
    <source>
        <dbReference type="SAM" id="Phobius"/>
    </source>
</evidence>
<proteinExistence type="predicted"/>